<proteinExistence type="predicted"/>
<reference evidence="2 3" key="1">
    <citation type="submission" date="2018-02" db="EMBL/GenBank/DDBJ databases">
        <title>The genomes of Aspergillus section Nigri reveals drivers in fungal speciation.</title>
        <authorList>
            <consortium name="DOE Joint Genome Institute"/>
            <person name="Vesth T.C."/>
            <person name="Nybo J."/>
            <person name="Theobald S."/>
            <person name="Brandl J."/>
            <person name="Frisvad J.C."/>
            <person name="Nielsen K.F."/>
            <person name="Lyhne E.K."/>
            <person name="Kogle M.E."/>
            <person name="Kuo A."/>
            <person name="Riley R."/>
            <person name="Clum A."/>
            <person name="Nolan M."/>
            <person name="Lipzen A."/>
            <person name="Salamov A."/>
            <person name="Henrissat B."/>
            <person name="Wiebenga A."/>
            <person name="De vries R.P."/>
            <person name="Grigoriev I.V."/>
            <person name="Mortensen U.H."/>
            <person name="Andersen M.R."/>
            <person name="Baker S.E."/>
        </authorList>
    </citation>
    <scope>NUCLEOTIDE SEQUENCE [LARGE SCALE GENOMIC DNA]</scope>
    <source>
        <strain evidence="2 3">CBS 114.51</strain>
    </source>
</reference>
<sequence>MPSLYEECSRCGQETSGALFCSSYCRENSIANPQTPHEPQEQSAIRPPPQTTRSSSEWVFPIETQSQLGQYPDSFKLLSPQGRSTPIPHSAQNQLNEYASSFIQSSRKNGLDITPTDRGTMRPEPR</sequence>
<protein>
    <submittedName>
        <fullName evidence="2">Uncharacterized protein</fullName>
    </submittedName>
</protein>
<evidence type="ECO:0000313" key="3">
    <source>
        <dbReference type="Proteomes" id="UP000249497"/>
    </source>
</evidence>
<name>A0A8T8X8E8_ASPJA</name>
<gene>
    <name evidence="2" type="ORF">BO86DRAFT_387014</name>
</gene>
<dbReference type="Proteomes" id="UP000249497">
    <property type="component" value="Unassembled WGS sequence"/>
</dbReference>
<dbReference type="GeneID" id="37175173"/>
<dbReference type="EMBL" id="KZ824778">
    <property type="protein sequence ID" value="RAH84396.1"/>
    <property type="molecule type" value="Genomic_DNA"/>
</dbReference>
<dbReference type="OrthoDB" id="10286170at2759"/>
<dbReference type="AlphaFoldDB" id="A0A8T8X8E8"/>
<evidence type="ECO:0000313" key="2">
    <source>
        <dbReference type="EMBL" id="RAH84396.1"/>
    </source>
</evidence>
<feature type="compositionally biased region" description="Polar residues" evidence="1">
    <location>
        <begin position="99"/>
        <end position="108"/>
    </location>
</feature>
<dbReference type="RefSeq" id="XP_025530290.1">
    <property type="nucleotide sequence ID" value="XM_025671481.1"/>
</dbReference>
<feature type="compositionally biased region" description="Polar residues" evidence="1">
    <location>
        <begin position="30"/>
        <end position="43"/>
    </location>
</feature>
<feature type="region of interest" description="Disordered" evidence="1">
    <location>
        <begin position="99"/>
        <end position="126"/>
    </location>
</feature>
<evidence type="ECO:0000256" key="1">
    <source>
        <dbReference type="SAM" id="MobiDB-lite"/>
    </source>
</evidence>
<accession>A0A8T8X8E8</accession>
<keyword evidence="3" id="KW-1185">Reference proteome</keyword>
<feature type="region of interest" description="Disordered" evidence="1">
    <location>
        <begin position="30"/>
        <end position="55"/>
    </location>
</feature>
<organism evidence="2 3">
    <name type="scientific">Aspergillus japonicus CBS 114.51</name>
    <dbReference type="NCBI Taxonomy" id="1448312"/>
    <lineage>
        <taxon>Eukaryota</taxon>
        <taxon>Fungi</taxon>
        <taxon>Dikarya</taxon>
        <taxon>Ascomycota</taxon>
        <taxon>Pezizomycotina</taxon>
        <taxon>Eurotiomycetes</taxon>
        <taxon>Eurotiomycetidae</taxon>
        <taxon>Eurotiales</taxon>
        <taxon>Aspergillaceae</taxon>
        <taxon>Aspergillus</taxon>
        <taxon>Aspergillus subgen. Circumdati</taxon>
    </lineage>
</organism>